<dbReference type="Proteomes" id="UP000305196">
    <property type="component" value="Chromosome 1"/>
</dbReference>
<evidence type="ECO:0000256" key="1">
    <source>
        <dbReference type="SAM" id="Phobius"/>
    </source>
</evidence>
<dbReference type="EMBL" id="LT615239">
    <property type="protein sequence ID" value="SCO65045.1"/>
    <property type="molecule type" value="Genomic_DNA"/>
</dbReference>
<evidence type="ECO:0000313" key="4">
    <source>
        <dbReference type="EMBL" id="VUZ93207.1"/>
    </source>
</evidence>
<organism evidence="2 5">
    <name type="scientific">Plasmodium vivax</name>
    <name type="common">malaria parasite P. vivax</name>
    <dbReference type="NCBI Taxonomy" id="5855"/>
    <lineage>
        <taxon>Eukaryota</taxon>
        <taxon>Sar</taxon>
        <taxon>Alveolata</taxon>
        <taxon>Apicomplexa</taxon>
        <taxon>Aconoidasida</taxon>
        <taxon>Haemosporida</taxon>
        <taxon>Plasmodiidae</taxon>
        <taxon>Plasmodium</taxon>
        <taxon>Plasmodium (Plasmodium)</taxon>
    </lineage>
</organism>
<feature type="transmembrane region" description="Helical" evidence="1">
    <location>
        <begin position="179"/>
        <end position="201"/>
    </location>
</feature>
<dbReference type="VEuPathDB" id="PlasmoDB:PVX_093682"/>
<evidence type="ECO:0000313" key="6">
    <source>
        <dbReference type="Proteomes" id="UP000220605"/>
    </source>
</evidence>
<dbReference type="EMBL" id="LT615256">
    <property type="protein sequence ID" value="SCO70536.1"/>
    <property type="molecule type" value="Genomic_DNA"/>
</dbReference>
<proteinExistence type="predicted"/>
<keyword evidence="1" id="KW-0472">Membrane</keyword>
<reference evidence="5 6" key="1">
    <citation type="submission" date="2016-07" db="EMBL/GenBank/DDBJ databases">
        <authorList>
            <consortium name="Pathogen Informatics"/>
        </authorList>
    </citation>
    <scope>NUCLEOTIDE SEQUENCE [LARGE SCALE GENOMIC DNA]</scope>
</reference>
<keyword evidence="1" id="KW-1133">Transmembrane helix</keyword>
<dbReference type="EMBL" id="LT635612">
    <property type="protein sequence ID" value="VUZ93207.1"/>
    <property type="molecule type" value="Genomic_DNA"/>
</dbReference>
<evidence type="ECO:0000313" key="3">
    <source>
        <dbReference type="EMBL" id="SCO70536.1"/>
    </source>
</evidence>
<dbReference type="VEuPathDB" id="PlasmoDB:PVP01_0119300"/>
<dbReference type="OrthoDB" id="382498at2759"/>
<dbReference type="Proteomes" id="UP000196402">
    <property type="component" value="Chromosome 1"/>
</dbReference>
<accession>A0A1G4GR64</accession>
<dbReference type="VEuPathDB" id="PlasmoDB:PVW1_010023600"/>
<keyword evidence="1" id="KW-0812">Transmembrane</keyword>
<protein>
    <submittedName>
        <fullName evidence="2">Uncharacterized protein</fullName>
    </submittedName>
</protein>
<dbReference type="VEuPathDB" id="PlasmoDB:PVPAM_010032500"/>
<sequence>MGINHHNESTRTVGATSQAQTPYVISQNSGKEKRNKIFLPQIVKITPFVVLIWACRFSSEDDLQTTSPWENVRRCCEAPFSPGRPSRVLKNKPEPTAEEILSKRYCKKSKTKSKDKHMERKLSAFLNEYASTDELYEEESLYSLTKCNCEEMNAQTDDVLRRFYPHHSKKPKFGFIKDLVMLVTIGMLVGAITCAAMSIWVPVFPLILGFLVGIKAVDAVNER</sequence>
<evidence type="ECO:0000313" key="2">
    <source>
        <dbReference type="EMBL" id="SCO65045.1"/>
    </source>
</evidence>
<name>A0A1G4GR64_PLAVI</name>
<gene>
    <name evidence="3" type="ORF">PVC01_010026100</name>
    <name evidence="4" type="ORF">PVP01_0119300</name>
    <name evidence="2" type="ORF">PVT01_010022000</name>
</gene>
<dbReference type="Proteomes" id="UP000220605">
    <property type="component" value="Chromosome 1"/>
</dbReference>
<dbReference type="AlphaFoldDB" id="A0A1G4GR64"/>
<evidence type="ECO:0000313" key="5">
    <source>
        <dbReference type="Proteomes" id="UP000196402"/>
    </source>
</evidence>